<name>A0A8X9ABP9_SALSN</name>
<dbReference type="PANTHER" id="PTHR23024">
    <property type="entry name" value="ARYLACETAMIDE DEACETYLASE"/>
    <property type="match status" value="1"/>
</dbReference>
<dbReference type="InterPro" id="IPR029058">
    <property type="entry name" value="AB_hydrolase_fold"/>
</dbReference>
<dbReference type="Gene3D" id="3.40.50.1820">
    <property type="entry name" value="alpha/beta hydrolase"/>
    <property type="match status" value="1"/>
</dbReference>
<sequence>MSAHLPALIAFVEYSLAPEHRLPAAYQDAMDAIAWARDQAAADSAVAVDPWLEELADFSKVFLMGISAGLRLLDQDVRSMKIVGLIMNQPFLGGVRRTGSELKYYNDRVIPLHGADLFWVLPHGADRAHEYSNPLSDGCR</sequence>
<dbReference type="Pfam" id="PF07859">
    <property type="entry name" value="Abhydrolase_3"/>
    <property type="match status" value="1"/>
</dbReference>
<proteinExistence type="inferred from homology"/>
<dbReference type="Proteomes" id="UP000298416">
    <property type="component" value="Unassembled WGS sequence"/>
</dbReference>
<dbReference type="SUPFAM" id="SSF53474">
    <property type="entry name" value="alpha/beta-Hydrolases"/>
    <property type="match status" value="1"/>
</dbReference>
<comment type="similarity">
    <text evidence="1">Belongs to the 'GDXG' lipolytic enzyme family.</text>
</comment>
<gene>
    <name evidence="3" type="ORF">SASPL_100578</name>
</gene>
<evidence type="ECO:0000259" key="2">
    <source>
        <dbReference type="Pfam" id="PF07859"/>
    </source>
</evidence>
<dbReference type="InterPro" id="IPR013094">
    <property type="entry name" value="AB_hydrolase_3"/>
</dbReference>
<dbReference type="InterPro" id="IPR050466">
    <property type="entry name" value="Carboxylest/Gibb_receptor"/>
</dbReference>
<comment type="caution">
    <text evidence="3">The sequence shown here is derived from an EMBL/GenBank/DDBJ whole genome shotgun (WGS) entry which is preliminary data.</text>
</comment>
<protein>
    <recommendedName>
        <fullName evidence="2">Alpha/beta hydrolase fold-3 domain-containing protein</fullName>
    </recommendedName>
</protein>
<dbReference type="AlphaFoldDB" id="A0A8X9ABP9"/>
<organism evidence="3">
    <name type="scientific">Salvia splendens</name>
    <name type="common">Scarlet sage</name>
    <dbReference type="NCBI Taxonomy" id="180675"/>
    <lineage>
        <taxon>Eukaryota</taxon>
        <taxon>Viridiplantae</taxon>
        <taxon>Streptophyta</taxon>
        <taxon>Embryophyta</taxon>
        <taxon>Tracheophyta</taxon>
        <taxon>Spermatophyta</taxon>
        <taxon>Magnoliopsida</taxon>
        <taxon>eudicotyledons</taxon>
        <taxon>Gunneridae</taxon>
        <taxon>Pentapetalae</taxon>
        <taxon>asterids</taxon>
        <taxon>lamiids</taxon>
        <taxon>Lamiales</taxon>
        <taxon>Lamiaceae</taxon>
        <taxon>Nepetoideae</taxon>
        <taxon>Mentheae</taxon>
        <taxon>Salviinae</taxon>
        <taxon>Salvia</taxon>
        <taxon>Salvia subgen. Calosphace</taxon>
        <taxon>core Calosphace</taxon>
    </lineage>
</organism>
<evidence type="ECO:0000313" key="3">
    <source>
        <dbReference type="EMBL" id="KAG6435703.1"/>
    </source>
</evidence>
<feature type="domain" description="Alpha/beta hydrolase fold-3" evidence="2">
    <location>
        <begin position="2"/>
        <end position="136"/>
    </location>
</feature>
<evidence type="ECO:0000313" key="4">
    <source>
        <dbReference type="Proteomes" id="UP000298416"/>
    </source>
</evidence>
<dbReference type="EMBL" id="PNBA02000001">
    <property type="protein sequence ID" value="KAG6435703.1"/>
    <property type="molecule type" value="Genomic_DNA"/>
</dbReference>
<dbReference type="GO" id="GO:0016787">
    <property type="term" value="F:hydrolase activity"/>
    <property type="evidence" value="ECO:0007669"/>
    <property type="project" value="InterPro"/>
</dbReference>
<reference evidence="3" key="1">
    <citation type="submission" date="2018-01" db="EMBL/GenBank/DDBJ databases">
        <authorList>
            <person name="Mao J.F."/>
        </authorList>
    </citation>
    <scope>NUCLEOTIDE SEQUENCE</scope>
    <source>
        <strain evidence="3">Huo1</strain>
        <tissue evidence="3">Leaf</tissue>
    </source>
</reference>
<accession>A0A8X9ABP9</accession>
<dbReference type="PANTHER" id="PTHR23024:SF113">
    <property type="entry name" value="CARBOXYLESTERASE 8-RELATED"/>
    <property type="match status" value="1"/>
</dbReference>
<keyword evidence="4" id="KW-1185">Reference proteome</keyword>
<reference evidence="3" key="2">
    <citation type="submission" date="2020-08" db="EMBL/GenBank/DDBJ databases">
        <title>Plant Genome Project.</title>
        <authorList>
            <person name="Zhang R.-G."/>
        </authorList>
    </citation>
    <scope>NUCLEOTIDE SEQUENCE</scope>
    <source>
        <strain evidence="3">Huo1</strain>
        <tissue evidence="3">Leaf</tissue>
    </source>
</reference>
<evidence type="ECO:0000256" key="1">
    <source>
        <dbReference type="ARBA" id="ARBA00010515"/>
    </source>
</evidence>